<keyword evidence="3" id="KW-1185">Reference proteome</keyword>
<evidence type="ECO:0000313" key="3">
    <source>
        <dbReference type="Proteomes" id="UP001286313"/>
    </source>
</evidence>
<feature type="region of interest" description="Disordered" evidence="1">
    <location>
        <begin position="15"/>
        <end position="107"/>
    </location>
</feature>
<sequence length="400" mass="45152">MEWFKKFLGISDRSNLGLPTWEEIQTERNHKTPSENWRPQQQPQQEPSNNYPGQGFYGQTDDPFTPSFGRHTDDPFNPSFGRHTDDPFTPSFGRHTDDPFTFNPSFGRHTDDPFNPSFGRHTDDPFTFTPSFGRPDDPFNPSFDPFFGHMSEVFGQMDSMFSQMDNIMRGFHQHTPGHVVITEIPDTSTMRPQLDPPDHRNTPRDHLLKVPDSDPTHTQLPHSSIQQQQQRPDSDDDDNNNNDNNNIFGDGGGGIGGMDPMSVFERFFGGLGLGTGSSLFGDRPDVSWPGGDDDQPNPHHSRHSLLKTDSDLDDKDVSQIFKEGPGYSYGPGHNNKEGPQYGYGPDSEPRSQSRSVFRSTVRITRPDGTVREETKYRDSSGREEVTITDTQPDNNNDDNS</sequence>
<dbReference type="InterPro" id="IPR017248">
    <property type="entry name" value="HAX-1"/>
</dbReference>
<accession>A0AAE1F3T7</accession>
<organism evidence="2 3">
    <name type="scientific">Petrolisthes cinctipes</name>
    <name type="common">Flat porcelain crab</name>
    <dbReference type="NCBI Taxonomy" id="88211"/>
    <lineage>
        <taxon>Eukaryota</taxon>
        <taxon>Metazoa</taxon>
        <taxon>Ecdysozoa</taxon>
        <taxon>Arthropoda</taxon>
        <taxon>Crustacea</taxon>
        <taxon>Multicrustacea</taxon>
        <taxon>Malacostraca</taxon>
        <taxon>Eumalacostraca</taxon>
        <taxon>Eucarida</taxon>
        <taxon>Decapoda</taxon>
        <taxon>Pleocyemata</taxon>
        <taxon>Anomura</taxon>
        <taxon>Galatheoidea</taxon>
        <taxon>Porcellanidae</taxon>
        <taxon>Petrolisthes</taxon>
    </lineage>
</organism>
<feature type="compositionally biased region" description="Basic and acidic residues" evidence="1">
    <location>
        <begin position="364"/>
        <end position="385"/>
    </location>
</feature>
<dbReference type="GO" id="GO:0016324">
    <property type="term" value="C:apical plasma membrane"/>
    <property type="evidence" value="ECO:0007669"/>
    <property type="project" value="TreeGrafter"/>
</dbReference>
<gene>
    <name evidence="2" type="ORF">Pcinc_027968</name>
</gene>
<evidence type="ECO:0000256" key="1">
    <source>
        <dbReference type="SAM" id="MobiDB-lite"/>
    </source>
</evidence>
<dbReference type="GO" id="GO:0043066">
    <property type="term" value="P:negative regulation of apoptotic process"/>
    <property type="evidence" value="ECO:0007669"/>
    <property type="project" value="InterPro"/>
</dbReference>
<dbReference type="GO" id="GO:0005739">
    <property type="term" value="C:mitochondrion"/>
    <property type="evidence" value="ECO:0007669"/>
    <property type="project" value="TreeGrafter"/>
</dbReference>
<name>A0AAE1F3T7_PETCI</name>
<dbReference type="AlphaFoldDB" id="A0AAE1F3T7"/>
<feature type="region of interest" description="Disordered" evidence="1">
    <location>
        <begin position="186"/>
        <end position="254"/>
    </location>
</feature>
<dbReference type="PANTHER" id="PTHR14938:SF2">
    <property type="entry name" value="HCLS1-ASSOCIATED PROTEIN X-1"/>
    <property type="match status" value="1"/>
</dbReference>
<evidence type="ECO:0000313" key="2">
    <source>
        <dbReference type="EMBL" id="KAK3866506.1"/>
    </source>
</evidence>
<dbReference type="Proteomes" id="UP001286313">
    <property type="component" value="Unassembled WGS sequence"/>
</dbReference>
<dbReference type="GO" id="GO:0015629">
    <property type="term" value="C:actin cytoskeleton"/>
    <property type="evidence" value="ECO:0007669"/>
    <property type="project" value="TreeGrafter"/>
</dbReference>
<feature type="compositionally biased region" description="Basic and acidic residues" evidence="1">
    <location>
        <begin position="196"/>
        <end position="215"/>
    </location>
</feature>
<comment type="caution">
    <text evidence="2">The sequence shown here is derived from an EMBL/GenBank/DDBJ whole genome shotgun (WGS) entry which is preliminary data.</text>
</comment>
<feature type="region of interest" description="Disordered" evidence="1">
    <location>
        <begin position="282"/>
        <end position="400"/>
    </location>
</feature>
<dbReference type="GO" id="GO:0016529">
    <property type="term" value="C:sarcoplasmic reticulum"/>
    <property type="evidence" value="ECO:0007669"/>
    <property type="project" value="TreeGrafter"/>
</dbReference>
<dbReference type="PANTHER" id="PTHR14938">
    <property type="entry name" value="HCLS1-ASSOCIATED PROTEIN X-1"/>
    <property type="match status" value="1"/>
</dbReference>
<reference evidence="2" key="1">
    <citation type="submission" date="2023-10" db="EMBL/GenBank/DDBJ databases">
        <title>Genome assemblies of two species of porcelain crab, Petrolisthes cinctipes and Petrolisthes manimaculis (Anomura: Porcellanidae).</title>
        <authorList>
            <person name="Angst P."/>
        </authorList>
    </citation>
    <scope>NUCLEOTIDE SEQUENCE</scope>
    <source>
        <strain evidence="2">PB745_01</strain>
        <tissue evidence="2">Gill</tissue>
    </source>
</reference>
<dbReference type="EMBL" id="JAWQEG010003386">
    <property type="protein sequence ID" value="KAK3866506.1"/>
    <property type="molecule type" value="Genomic_DNA"/>
</dbReference>
<proteinExistence type="predicted"/>
<dbReference type="GO" id="GO:0030833">
    <property type="term" value="P:regulation of actin filament polymerization"/>
    <property type="evidence" value="ECO:0007669"/>
    <property type="project" value="TreeGrafter"/>
</dbReference>
<feature type="compositionally biased region" description="Polar residues" evidence="1">
    <location>
        <begin position="216"/>
        <end position="225"/>
    </location>
</feature>
<protein>
    <submittedName>
        <fullName evidence="2">Uncharacterized protein</fullName>
    </submittedName>
</protein>
<dbReference type="GO" id="GO:0030136">
    <property type="term" value="C:clathrin-coated vesicle"/>
    <property type="evidence" value="ECO:0007669"/>
    <property type="project" value="TreeGrafter"/>
</dbReference>
<feature type="compositionally biased region" description="Polar residues" evidence="1">
    <location>
        <begin position="350"/>
        <end position="362"/>
    </location>
</feature>